<dbReference type="EMBL" id="LSRQ01003212">
    <property type="protein sequence ID" value="OAY72216.1"/>
    <property type="molecule type" value="Genomic_DNA"/>
</dbReference>
<protein>
    <submittedName>
        <fullName evidence="2">Uncharacterized protein</fullName>
    </submittedName>
</protein>
<comment type="caution">
    <text evidence="2">The sequence shown here is derived from an EMBL/GenBank/DDBJ whole genome shotgun (WGS) entry which is preliminary data.</text>
</comment>
<proteinExistence type="predicted"/>
<accession>A0A199V5Q3</accession>
<reference evidence="2 3" key="1">
    <citation type="journal article" date="2016" name="DNA Res.">
        <title>The draft genome of MD-2 pineapple using hybrid error correction of long reads.</title>
        <authorList>
            <person name="Redwan R.M."/>
            <person name="Saidin A."/>
            <person name="Kumar S.V."/>
        </authorList>
    </citation>
    <scope>NUCLEOTIDE SEQUENCE [LARGE SCALE GENOMIC DNA]</scope>
    <source>
        <strain evidence="3">cv. MD2</strain>
        <tissue evidence="2">Leaf</tissue>
    </source>
</reference>
<dbReference type="AlphaFoldDB" id="A0A199V5Q3"/>
<gene>
    <name evidence="2" type="ORF">ACMD2_23629</name>
</gene>
<sequence>MQRMVQNGMLNFSQHASSEERSHWNIEEWYTEQGTSSKGAKQPPYAKSTCPSHVKDRRAFERNLTKVKKEWMKVKEEMVYARLCSEHLSESIVETDKKIEEMLQELDRTDKYVRDLIAENGA</sequence>
<feature type="region of interest" description="Disordered" evidence="1">
    <location>
        <begin position="24"/>
        <end position="53"/>
    </location>
</feature>
<dbReference type="Proteomes" id="UP000092600">
    <property type="component" value="Unassembled WGS sequence"/>
</dbReference>
<evidence type="ECO:0000313" key="2">
    <source>
        <dbReference type="EMBL" id="OAY72216.1"/>
    </source>
</evidence>
<name>A0A199V5Q3_ANACO</name>
<evidence type="ECO:0000313" key="3">
    <source>
        <dbReference type="Proteomes" id="UP000092600"/>
    </source>
</evidence>
<evidence type="ECO:0000256" key="1">
    <source>
        <dbReference type="SAM" id="MobiDB-lite"/>
    </source>
</evidence>
<organism evidence="2 3">
    <name type="scientific">Ananas comosus</name>
    <name type="common">Pineapple</name>
    <name type="synonym">Ananas ananas</name>
    <dbReference type="NCBI Taxonomy" id="4615"/>
    <lineage>
        <taxon>Eukaryota</taxon>
        <taxon>Viridiplantae</taxon>
        <taxon>Streptophyta</taxon>
        <taxon>Embryophyta</taxon>
        <taxon>Tracheophyta</taxon>
        <taxon>Spermatophyta</taxon>
        <taxon>Magnoliopsida</taxon>
        <taxon>Liliopsida</taxon>
        <taxon>Poales</taxon>
        <taxon>Bromeliaceae</taxon>
        <taxon>Bromelioideae</taxon>
        <taxon>Ananas</taxon>
    </lineage>
</organism>